<protein>
    <submittedName>
        <fullName evidence="1">Glycine/sarcosine/betaine reductase component B subunit</fullName>
    </submittedName>
</protein>
<evidence type="ECO:0000313" key="1">
    <source>
        <dbReference type="EMBL" id="MBC5665878.1"/>
    </source>
</evidence>
<dbReference type="Pfam" id="PF09338">
    <property type="entry name" value="Gly_reductase"/>
    <property type="match status" value="1"/>
</dbReference>
<dbReference type="EMBL" id="JACOOY010000016">
    <property type="protein sequence ID" value="MBC5665878.1"/>
    <property type="molecule type" value="Genomic_DNA"/>
</dbReference>
<comment type="caution">
    <text evidence="1">The sequence shown here is derived from an EMBL/GenBank/DDBJ whole genome shotgun (WGS) entry which is preliminary data.</text>
</comment>
<evidence type="ECO:0000313" key="2">
    <source>
        <dbReference type="Proteomes" id="UP000647235"/>
    </source>
</evidence>
<name>A0ABR7EX64_9FIRM</name>
<organism evidence="1 2">
    <name type="scientific">Dorea hominis</name>
    <dbReference type="NCBI Taxonomy" id="2763040"/>
    <lineage>
        <taxon>Bacteria</taxon>
        <taxon>Bacillati</taxon>
        <taxon>Bacillota</taxon>
        <taxon>Clostridia</taxon>
        <taxon>Lachnospirales</taxon>
        <taxon>Lachnospiraceae</taxon>
        <taxon>Dorea</taxon>
    </lineage>
</organism>
<dbReference type="InterPro" id="IPR053594">
    <property type="entry name" value="Sarcosine_Reductase_Comp"/>
</dbReference>
<dbReference type="RefSeq" id="WP_186856058.1">
    <property type="nucleotide sequence ID" value="NZ_JACOOY010000016.1"/>
</dbReference>
<reference evidence="1 2" key="1">
    <citation type="submission" date="2020-08" db="EMBL/GenBank/DDBJ databases">
        <title>Genome public.</title>
        <authorList>
            <person name="Liu C."/>
            <person name="Sun Q."/>
        </authorList>
    </citation>
    <scope>NUCLEOTIDE SEQUENCE [LARGE SCALE GENOMIC DNA]</scope>
    <source>
        <strain evidence="1 2">NSJ-36</strain>
    </source>
</reference>
<keyword evidence="2" id="KW-1185">Reference proteome</keyword>
<dbReference type="NCBIfam" id="NF040793">
    <property type="entry name" value="sarcosine_GrdG"/>
    <property type="match status" value="1"/>
</dbReference>
<gene>
    <name evidence="1" type="ORF">H8S07_11505</name>
</gene>
<dbReference type="Proteomes" id="UP000647235">
    <property type="component" value="Unassembled WGS sequence"/>
</dbReference>
<dbReference type="InterPro" id="IPR016585">
    <property type="entry name" value="Gly/sarc/bet_Rdtase_B_asu/bsu"/>
</dbReference>
<dbReference type="InterPro" id="IPR015417">
    <property type="entry name" value="Gly_reductase_pB_sua/b"/>
</dbReference>
<sequence length="428" mass="46827">MKLELGKIEIRDIRFGDKSCVDDHVLSINKEEVERLVLEDDKLIGCHLELAKPGEKTRITPVKDVIEPRVKVSGGEMFPGVIGKVSPQVGSGRTHALSGCCVVTVGRIVGFQEGVIDMSGPAADYCPFSKTLNVCVVIEPKEGLETHVYERAGRMAGLKVATYLGELARNIEPDTLEVYETKPILEQAQQYPDLPKIGYVHMLQSQGLLHDTYYYGVDAKQIVPTFMYPTEIMDGAIVSGNCVAPCDKVTSYHHLHNPVIEDLYRHHGKDLNFMGVILTNENVFLADKERHSDMVAKLCQWMGLDGVLITEEGYGNPDTDLMMNCKKVERAGTKVCLITDEFPGKDGKSASLADTCDEATALASCGQGNATLHFPAMDKVIGTTEYIESQIGGWAGCMNEDGSFEAELQIIIASTIANGYNKLAAKGY</sequence>
<accession>A0ABR7EX64</accession>
<proteinExistence type="predicted"/>
<dbReference type="PIRSF" id="PIRSF011588">
    <property type="entry name" value="Gly_sarc_betain_red_a/b"/>
    <property type="match status" value="1"/>
</dbReference>